<accession>A0ABW8UR72</accession>
<evidence type="ECO:0000313" key="7">
    <source>
        <dbReference type="Proteomes" id="UP001627408"/>
    </source>
</evidence>
<dbReference type="InterPro" id="IPR038765">
    <property type="entry name" value="Papain-like_cys_pep_sf"/>
</dbReference>
<evidence type="ECO:0000256" key="2">
    <source>
        <dbReference type="ARBA" id="ARBA00022670"/>
    </source>
</evidence>
<keyword evidence="7" id="KW-1185">Reference proteome</keyword>
<dbReference type="Proteomes" id="UP001627408">
    <property type="component" value="Unassembled WGS sequence"/>
</dbReference>
<organism evidence="6 7">
    <name type="scientific">Tateyamaria armeniaca</name>
    <dbReference type="NCBI Taxonomy" id="2518930"/>
    <lineage>
        <taxon>Bacteria</taxon>
        <taxon>Pseudomonadati</taxon>
        <taxon>Pseudomonadota</taxon>
        <taxon>Alphaproteobacteria</taxon>
        <taxon>Rhodobacterales</taxon>
        <taxon>Roseobacteraceae</taxon>
        <taxon>Tateyamaria</taxon>
    </lineage>
</organism>
<evidence type="ECO:0000313" key="6">
    <source>
        <dbReference type="EMBL" id="MFL4469591.1"/>
    </source>
</evidence>
<dbReference type="InterPro" id="IPR051794">
    <property type="entry name" value="PG_Endopeptidase_C40"/>
</dbReference>
<sequence length="121" mass="12706">MADPVATARLFLGTPYLWGGNTRAGIDCSGLIQVALLGAGHDCPGDSDMQENDVGKTRPEASAYETGDLLFWKGHVALVTSATTMIHANAFHMSVVEEDIAPALARISETGGGPVTSHKRL</sequence>
<dbReference type="Pfam" id="PF00877">
    <property type="entry name" value="NLPC_P60"/>
    <property type="match status" value="1"/>
</dbReference>
<evidence type="ECO:0000256" key="3">
    <source>
        <dbReference type="ARBA" id="ARBA00022801"/>
    </source>
</evidence>
<dbReference type="PANTHER" id="PTHR47359:SF3">
    <property type="entry name" value="NLP_P60 DOMAIN-CONTAINING PROTEIN-RELATED"/>
    <property type="match status" value="1"/>
</dbReference>
<dbReference type="RefSeq" id="WP_407594189.1">
    <property type="nucleotide sequence ID" value="NZ_JBHDIY010000002.1"/>
</dbReference>
<comment type="similarity">
    <text evidence="1">Belongs to the peptidase C40 family.</text>
</comment>
<dbReference type="InterPro" id="IPR000064">
    <property type="entry name" value="NLP_P60_dom"/>
</dbReference>
<feature type="domain" description="NlpC/P60" evidence="5">
    <location>
        <begin position="1"/>
        <end position="121"/>
    </location>
</feature>
<name>A0ABW8UR72_9RHOB</name>
<dbReference type="Gene3D" id="3.90.1720.10">
    <property type="entry name" value="endopeptidase domain like (from Nostoc punctiforme)"/>
    <property type="match status" value="1"/>
</dbReference>
<dbReference type="SUPFAM" id="SSF54001">
    <property type="entry name" value="Cysteine proteinases"/>
    <property type="match status" value="1"/>
</dbReference>
<gene>
    <name evidence="6" type="ORF">ACERZ8_06820</name>
</gene>
<proteinExistence type="inferred from homology"/>
<evidence type="ECO:0000259" key="5">
    <source>
        <dbReference type="PROSITE" id="PS51935"/>
    </source>
</evidence>
<comment type="caution">
    <text evidence="6">The sequence shown here is derived from an EMBL/GenBank/DDBJ whole genome shotgun (WGS) entry which is preliminary data.</text>
</comment>
<protein>
    <submittedName>
        <fullName evidence="6">C40 family peptidase</fullName>
    </submittedName>
</protein>
<dbReference type="EMBL" id="JBHDIY010000002">
    <property type="protein sequence ID" value="MFL4469591.1"/>
    <property type="molecule type" value="Genomic_DNA"/>
</dbReference>
<keyword evidence="3" id="KW-0378">Hydrolase</keyword>
<dbReference type="PANTHER" id="PTHR47359">
    <property type="entry name" value="PEPTIDOGLYCAN DL-ENDOPEPTIDASE CWLO"/>
    <property type="match status" value="1"/>
</dbReference>
<reference evidence="6 7" key="1">
    <citation type="submission" date="2024-08" db="EMBL/GenBank/DDBJ databases">
        <title>Tateyamaria sp. nov., isolated from marine algae.</title>
        <authorList>
            <person name="Choi B.J."/>
            <person name="Kim J.M."/>
            <person name="Lee J.K."/>
            <person name="Choi D.G."/>
            <person name="Bayburt H."/>
            <person name="Baek J.H."/>
            <person name="Han D.M."/>
            <person name="Jeon C.O."/>
        </authorList>
    </citation>
    <scope>NUCLEOTIDE SEQUENCE [LARGE SCALE GENOMIC DNA]</scope>
    <source>
        <strain evidence="6 7">KMU-156</strain>
    </source>
</reference>
<keyword evidence="4" id="KW-0788">Thiol protease</keyword>
<evidence type="ECO:0000256" key="1">
    <source>
        <dbReference type="ARBA" id="ARBA00007074"/>
    </source>
</evidence>
<dbReference type="PROSITE" id="PS51935">
    <property type="entry name" value="NLPC_P60"/>
    <property type="match status" value="1"/>
</dbReference>
<evidence type="ECO:0000256" key="4">
    <source>
        <dbReference type="ARBA" id="ARBA00022807"/>
    </source>
</evidence>
<keyword evidence="2" id="KW-0645">Protease</keyword>